<name>A0A428MIP9_9BACT</name>
<dbReference type="AlphaFoldDB" id="A0A428MIP9"/>
<dbReference type="Proteomes" id="UP000269669">
    <property type="component" value="Unassembled WGS sequence"/>
</dbReference>
<organism evidence="1 2">
    <name type="scientific">Edaphobacter aggregans</name>
    <dbReference type="NCBI Taxonomy" id="570835"/>
    <lineage>
        <taxon>Bacteria</taxon>
        <taxon>Pseudomonadati</taxon>
        <taxon>Acidobacteriota</taxon>
        <taxon>Terriglobia</taxon>
        <taxon>Terriglobales</taxon>
        <taxon>Acidobacteriaceae</taxon>
        <taxon>Edaphobacter</taxon>
    </lineage>
</organism>
<keyword evidence="2" id="KW-1185">Reference proteome</keyword>
<protein>
    <submittedName>
        <fullName evidence="1">Uncharacterized protein</fullName>
    </submittedName>
</protein>
<accession>A0A428MIP9</accession>
<evidence type="ECO:0000313" key="2">
    <source>
        <dbReference type="Proteomes" id="UP000269669"/>
    </source>
</evidence>
<dbReference type="RefSeq" id="WP_125485318.1">
    <property type="nucleotide sequence ID" value="NZ_RSDW01000001.1"/>
</dbReference>
<reference evidence="1 2" key="1">
    <citation type="submission" date="2018-12" db="EMBL/GenBank/DDBJ databases">
        <title>Sequencing of bacterial isolates from soil warming experiment in Harvard Forest, Massachusetts, USA.</title>
        <authorList>
            <person name="Deangelis K."/>
        </authorList>
    </citation>
    <scope>NUCLEOTIDE SEQUENCE [LARGE SCALE GENOMIC DNA]</scope>
    <source>
        <strain evidence="1 2">EB153</strain>
    </source>
</reference>
<evidence type="ECO:0000313" key="1">
    <source>
        <dbReference type="EMBL" id="RSL16752.1"/>
    </source>
</evidence>
<sequence>MDTPHKADPAIYPKLRERVLRSGFPSVANYPIQTVLMDSNLTNGTSSVLAGVDGSASIYLSSGGGFIGGGQKYPAIREAALHAIQLATSLESHFQKTETIDLPARGDIFFYLTTSTGVRRAIATEAKLSTGEDPLTALGGAMQKIVTLYRLARVRTTPN</sequence>
<comment type="caution">
    <text evidence="1">The sequence shown here is derived from an EMBL/GenBank/DDBJ whole genome shotgun (WGS) entry which is preliminary data.</text>
</comment>
<gene>
    <name evidence="1" type="ORF">EDE15_2275</name>
</gene>
<dbReference type="EMBL" id="RSDW01000001">
    <property type="protein sequence ID" value="RSL16752.1"/>
    <property type="molecule type" value="Genomic_DNA"/>
</dbReference>
<proteinExistence type="predicted"/>